<protein>
    <recommendedName>
        <fullName evidence="2">Cytochrome bc1 complex Rieske iron-sulfur subunit</fullName>
    </recommendedName>
    <alternativeName>
        <fullName evidence="8">Cytochrome bc1 reductase complex subunit QcrA</fullName>
    </alternativeName>
</protein>
<evidence type="ECO:0000313" key="13">
    <source>
        <dbReference type="Proteomes" id="UP000568050"/>
    </source>
</evidence>
<dbReference type="GO" id="GO:0016020">
    <property type="term" value="C:membrane"/>
    <property type="evidence" value="ECO:0007669"/>
    <property type="project" value="InterPro"/>
</dbReference>
<evidence type="ECO:0000256" key="9">
    <source>
        <dbReference type="ARBA" id="ARBA00034078"/>
    </source>
</evidence>
<organism evidence="12 13">
    <name type="scientific">Helcobacillus massiliensis</name>
    <dbReference type="NCBI Taxonomy" id="521392"/>
    <lineage>
        <taxon>Bacteria</taxon>
        <taxon>Bacillati</taxon>
        <taxon>Actinomycetota</taxon>
        <taxon>Actinomycetes</taxon>
        <taxon>Micrococcales</taxon>
        <taxon>Dermabacteraceae</taxon>
        <taxon>Helcobacillus</taxon>
    </lineage>
</organism>
<dbReference type="InterPro" id="IPR005805">
    <property type="entry name" value="Rieske_Fe-S_prot_C"/>
</dbReference>
<evidence type="ECO:0000256" key="8">
    <source>
        <dbReference type="ARBA" id="ARBA00029586"/>
    </source>
</evidence>
<sequence>MTDSPLSQPCLRRRTLGALGVTGAAAIAMTGCGPDRGKNPDKPSSVTSDASGQVSLDEIPENATTVVDFGGSRGYVAVVRGSGEDLTGYSGYCTHQGCALSPQDEVLHCPCHGSTFELKDGTPEQGPAVEPLPTVKLTVTDGKVSRADA</sequence>
<evidence type="ECO:0000256" key="3">
    <source>
        <dbReference type="ARBA" id="ARBA00022714"/>
    </source>
</evidence>
<dbReference type="InterPro" id="IPR036922">
    <property type="entry name" value="Rieske_2Fe-2S_sf"/>
</dbReference>
<dbReference type="InterPro" id="IPR017941">
    <property type="entry name" value="Rieske_2Fe-2S"/>
</dbReference>
<name>A0A839QX63_9MICO</name>
<keyword evidence="7" id="KW-1015">Disulfide bond</keyword>
<proteinExistence type="predicted"/>
<reference evidence="12 13" key="1">
    <citation type="submission" date="2020-08" db="EMBL/GenBank/DDBJ databases">
        <title>Sequencing the genomes of 1000 actinobacteria strains.</title>
        <authorList>
            <person name="Klenk H.-P."/>
        </authorList>
    </citation>
    <scope>NUCLEOTIDE SEQUENCE [LARGE SCALE GENOMIC DNA]</scope>
    <source>
        <strain evidence="12 13">DSM 23040</strain>
    </source>
</reference>
<dbReference type="GO" id="GO:0051537">
    <property type="term" value="F:2 iron, 2 sulfur cluster binding"/>
    <property type="evidence" value="ECO:0007669"/>
    <property type="project" value="UniProtKB-KW"/>
</dbReference>
<feature type="domain" description="Rieske" evidence="11">
    <location>
        <begin position="51"/>
        <end position="146"/>
    </location>
</feature>
<evidence type="ECO:0000256" key="2">
    <source>
        <dbReference type="ARBA" id="ARBA00015816"/>
    </source>
</evidence>
<keyword evidence="13" id="KW-1185">Reference proteome</keyword>
<dbReference type="PRINTS" id="PR00162">
    <property type="entry name" value="RIESKE"/>
</dbReference>
<dbReference type="Gene3D" id="2.102.10.10">
    <property type="entry name" value="Rieske [2Fe-2S] iron-sulphur domain"/>
    <property type="match status" value="1"/>
</dbReference>
<dbReference type="AlphaFoldDB" id="A0A839QX63"/>
<keyword evidence="4" id="KW-0479">Metal-binding</keyword>
<accession>A0A839QX63</accession>
<dbReference type="EMBL" id="JACHWP010000005">
    <property type="protein sequence ID" value="MBB3023429.1"/>
    <property type="molecule type" value="Genomic_DNA"/>
</dbReference>
<comment type="caution">
    <text evidence="12">The sequence shown here is derived from an EMBL/GenBank/DDBJ whole genome shotgun (WGS) entry which is preliminary data.</text>
</comment>
<evidence type="ECO:0000256" key="5">
    <source>
        <dbReference type="ARBA" id="ARBA00023004"/>
    </source>
</evidence>
<gene>
    <name evidence="12" type="ORF">FHX50_001724</name>
</gene>
<dbReference type="PANTHER" id="PTHR10134">
    <property type="entry name" value="CYTOCHROME B-C1 COMPLEX SUBUNIT RIESKE, MITOCHONDRIAL"/>
    <property type="match status" value="1"/>
</dbReference>
<dbReference type="RefSeq" id="WP_183376600.1">
    <property type="nucleotide sequence ID" value="NZ_CBCSFZ010000013.1"/>
</dbReference>
<evidence type="ECO:0000259" key="11">
    <source>
        <dbReference type="PROSITE" id="PS51296"/>
    </source>
</evidence>
<feature type="region of interest" description="Disordered" evidence="10">
    <location>
        <begin position="31"/>
        <end position="57"/>
    </location>
</feature>
<dbReference type="GO" id="GO:0004497">
    <property type="term" value="F:monooxygenase activity"/>
    <property type="evidence" value="ECO:0007669"/>
    <property type="project" value="UniProtKB-ARBA"/>
</dbReference>
<dbReference type="Pfam" id="PF00355">
    <property type="entry name" value="Rieske"/>
    <property type="match status" value="1"/>
</dbReference>
<evidence type="ECO:0000256" key="4">
    <source>
        <dbReference type="ARBA" id="ARBA00022723"/>
    </source>
</evidence>
<evidence type="ECO:0000256" key="7">
    <source>
        <dbReference type="ARBA" id="ARBA00023157"/>
    </source>
</evidence>
<feature type="compositionally biased region" description="Polar residues" evidence="10">
    <location>
        <begin position="42"/>
        <end position="54"/>
    </location>
</feature>
<comment type="cofactor">
    <cofactor evidence="9">
        <name>[2Fe-2S] cluster</name>
        <dbReference type="ChEBI" id="CHEBI:190135"/>
    </cofactor>
</comment>
<dbReference type="PROSITE" id="PS51296">
    <property type="entry name" value="RIESKE"/>
    <property type="match status" value="1"/>
</dbReference>
<keyword evidence="3" id="KW-0001">2Fe-2S</keyword>
<keyword evidence="6" id="KW-0411">Iron-sulfur</keyword>
<dbReference type="GO" id="GO:0016705">
    <property type="term" value="F:oxidoreductase activity, acting on paired donors, with incorporation or reduction of molecular oxygen"/>
    <property type="evidence" value="ECO:0007669"/>
    <property type="project" value="UniProtKB-ARBA"/>
</dbReference>
<dbReference type="InterPro" id="IPR014349">
    <property type="entry name" value="Rieske_Fe-S_prot"/>
</dbReference>
<dbReference type="SUPFAM" id="SSF50022">
    <property type="entry name" value="ISP domain"/>
    <property type="match status" value="1"/>
</dbReference>
<dbReference type="CDD" id="cd03467">
    <property type="entry name" value="Rieske"/>
    <property type="match status" value="1"/>
</dbReference>
<evidence type="ECO:0000256" key="10">
    <source>
        <dbReference type="SAM" id="MobiDB-lite"/>
    </source>
</evidence>
<evidence type="ECO:0000313" key="12">
    <source>
        <dbReference type="EMBL" id="MBB3023429.1"/>
    </source>
</evidence>
<dbReference type="GO" id="GO:0046872">
    <property type="term" value="F:metal ion binding"/>
    <property type="evidence" value="ECO:0007669"/>
    <property type="project" value="UniProtKB-KW"/>
</dbReference>
<evidence type="ECO:0000256" key="1">
    <source>
        <dbReference type="ARBA" id="ARBA00002494"/>
    </source>
</evidence>
<evidence type="ECO:0000256" key="6">
    <source>
        <dbReference type="ARBA" id="ARBA00023014"/>
    </source>
</evidence>
<comment type="function">
    <text evidence="1">Iron-sulfur subunit of the cytochrome bc1 complex, an essential component of the respiratory electron transport chain required for ATP synthesis. The bc1 complex catalyzes the oxidation of menaquinol and the reduction of cytochrome c in the respiratory chain. The bc1 complex operates through a Q-cycle mechanism that couples electron transfer to generation of the proton gradient that drives ATP synthesis.</text>
</comment>
<keyword evidence="5" id="KW-0408">Iron</keyword>
<dbReference type="Proteomes" id="UP000568050">
    <property type="component" value="Unassembled WGS sequence"/>
</dbReference>